<dbReference type="AlphaFoldDB" id="A0A917Y3C5"/>
<sequence>MHKSKYLAYTYLSIKTLLLNKSILFGFLFNLLIALIVAIYLIIFQPELSLLNDGIISYHSSNALRVLNIIIIILVTFLFSSVAAIMQSVIDDRDSKVTEIINTSIMEKHYLFGKVVTAFVLTALFMMSAFLAVMIAGIVFSIFNPYDFSVFSDIIKPVFAIIDGETLLFLIGCFGICMLMLITSILFTLSISIKANSLMDAFPVSLLVFLPYFLVFGLLIFLPSANSELWMTIAAVASFLPIFSPIFILIYVLLDGFTILAFSAIIISILYLFILFKATANIYSYAFYVNEKLSLKQLMKLSAKGTM</sequence>
<dbReference type="EMBL" id="BMOS01000037">
    <property type="protein sequence ID" value="GGN65527.1"/>
    <property type="molecule type" value="Genomic_DNA"/>
</dbReference>
<comment type="caution">
    <text evidence="2">The sequence shown here is derived from an EMBL/GenBank/DDBJ whole genome shotgun (WGS) entry which is preliminary data.</text>
</comment>
<name>A0A917Y3C5_9BACI</name>
<protein>
    <recommendedName>
        <fullName evidence="4">ABC transporter permease</fullName>
    </recommendedName>
</protein>
<evidence type="ECO:0008006" key="4">
    <source>
        <dbReference type="Google" id="ProtNLM"/>
    </source>
</evidence>
<evidence type="ECO:0000313" key="2">
    <source>
        <dbReference type="EMBL" id="GGN65527.1"/>
    </source>
</evidence>
<keyword evidence="1" id="KW-0812">Transmembrane</keyword>
<keyword evidence="3" id="KW-1185">Reference proteome</keyword>
<accession>A0A917Y3C5</accession>
<keyword evidence="1" id="KW-1133">Transmembrane helix</keyword>
<feature type="transmembrane region" description="Helical" evidence="1">
    <location>
        <begin position="229"/>
        <end position="254"/>
    </location>
</feature>
<dbReference type="Proteomes" id="UP000624041">
    <property type="component" value="Unassembled WGS sequence"/>
</dbReference>
<gene>
    <name evidence="2" type="ORF">GCM10007971_34450</name>
</gene>
<proteinExistence type="predicted"/>
<feature type="transmembrane region" description="Helical" evidence="1">
    <location>
        <begin position="63"/>
        <end position="86"/>
    </location>
</feature>
<reference evidence="2" key="2">
    <citation type="submission" date="2020-09" db="EMBL/GenBank/DDBJ databases">
        <authorList>
            <person name="Sun Q."/>
            <person name="Ohkuma M."/>
        </authorList>
    </citation>
    <scope>NUCLEOTIDE SEQUENCE</scope>
    <source>
        <strain evidence="2">JCM 17251</strain>
    </source>
</reference>
<feature type="transmembrane region" description="Helical" evidence="1">
    <location>
        <begin position="23"/>
        <end position="43"/>
    </location>
</feature>
<reference evidence="2" key="1">
    <citation type="journal article" date="2014" name="Int. J. Syst. Evol. Microbiol.">
        <title>Complete genome sequence of Corynebacterium casei LMG S-19264T (=DSM 44701T), isolated from a smear-ripened cheese.</title>
        <authorList>
            <consortium name="US DOE Joint Genome Institute (JGI-PGF)"/>
            <person name="Walter F."/>
            <person name="Albersmeier A."/>
            <person name="Kalinowski J."/>
            <person name="Ruckert C."/>
        </authorList>
    </citation>
    <scope>NUCLEOTIDE SEQUENCE</scope>
    <source>
        <strain evidence="2">JCM 17251</strain>
    </source>
</reference>
<evidence type="ECO:0000313" key="3">
    <source>
        <dbReference type="Proteomes" id="UP000624041"/>
    </source>
</evidence>
<feature type="transmembrane region" description="Helical" evidence="1">
    <location>
        <begin position="201"/>
        <end position="223"/>
    </location>
</feature>
<evidence type="ECO:0000256" key="1">
    <source>
        <dbReference type="SAM" id="Phobius"/>
    </source>
</evidence>
<feature type="transmembrane region" description="Helical" evidence="1">
    <location>
        <begin position="167"/>
        <end position="189"/>
    </location>
</feature>
<feature type="transmembrane region" description="Helical" evidence="1">
    <location>
        <begin position="261"/>
        <end position="286"/>
    </location>
</feature>
<feature type="transmembrane region" description="Helical" evidence="1">
    <location>
        <begin position="115"/>
        <end position="143"/>
    </location>
</feature>
<organism evidence="2 3">
    <name type="scientific">Oceanobacillus indicireducens</name>
    <dbReference type="NCBI Taxonomy" id="1004261"/>
    <lineage>
        <taxon>Bacteria</taxon>
        <taxon>Bacillati</taxon>
        <taxon>Bacillota</taxon>
        <taxon>Bacilli</taxon>
        <taxon>Bacillales</taxon>
        <taxon>Bacillaceae</taxon>
        <taxon>Oceanobacillus</taxon>
    </lineage>
</organism>
<keyword evidence="1" id="KW-0472">Membrane</keyword>
<dbReference type="RefSeq" id="WP_188859180.1">
    <property type="nucleotide sequence ID" value="NZ_BMOS01000037.1"/>
</dbReference>